<evidence type="ECO:0008006" key="4">
    <source>
        <dbReference type="Google" id="ProtNLM"/>
    </source>
</evidence>
<keyword evidence="1" id="KW-0175">Coiled coil</keyword>
<gene>
    <name evidence="2" type="ORF">NDI86_21350</name>
</gene>
<keyword evidence="3" id="KW-1185">Reference proteome</keyword>
<reference evidence="2 3" key="1">
    <citation type="submission" date="2022-06" db="EMBL/GenBank/DDBJ databases">
        <title>Halomicroarcula sp. a new haloarchaeum isolate from saline soil.</title>
        <authorList>
            <person name="Strakova D."/>
            <person name="Galisteo C."/>
            <person name="Sanchez-Porro C."/>
            <person name="Ventosa A."/>
        </authorList>
    </citation>
    <scope>NUCLEOTIDE SEQUENCE [LARGE SCALE GENOMIC DNA]</scope>
    <source>
        <strain evidence="2 3">S3CR25-11</strain>
    </source>
</reference>
<dbReference type="Proteomes" id="UP001268864">
    <property type="component" value="Unassembled WGS sequence"/>
</dbReference>
<sequence>MDGQTLAESLSKQELAERILQAEQRIDCMETTLAAVADEIDGVSLSSRCSKCEESLLLVKEGMLYCPYCGDGHSL</sequence>
<evidence type="ECO:0000313" key="3">
    <source>
        <dbReference type="Proteomes" id="UP001268864"/>
    </source>
</evidence>
<protein>
    <recommendedName>
        <fullName evidence="4">Zinc ribbon domain-containing protein</fullName>
    </recommendedName>
</protein>
<evidence type="ECO:0000313" key="2">
    <source>
        <dbReference type="EMBL" id="MDS0284650.1"/>
    </source>
</evidence>
<comment type="caution">
    <text evidence="2">The sequence shown here is derived from an EMBL/GenBank/DDBJ whole genome shotgun (WGS) entry which is preliminary data.</text>
</comment>
<accession>A0ABU2FV50</accession>
<organism evidence="2 3">
    <name type="scientific">Haloarcula onubensis</name>
    <dbReference type="NCBI Taxonomy" id="2950539"/>
    <lineage>
        <taxon>Archaea</taxon>
        <taxon>Methanobacteriati</taxon>
        <taxon>Methanobacteriota</taxon>
        <taxon>Stenosarchaea group</taxon>
        <taxon>Halobacteria</taxon>
        <taxon>Halobacteriales</taxon>
        <taxon>Haloarculaceae</taxon>
        <taxon>Haloarcula</taxon>
    </lineage>
</organism>
<name>A0ABU2FV50_9EURY</name>
<dbReference type="RefSeq" id="WP_310902316.1">
    <property type="nucleotide sequence ID" value="NZ_JAMQOS010000009.1"/>
</dbReference>
<dbReference type="EMBL" id="JAMQOS010000009">
    <property type="protein sequence ID" value="MDS0284650.1"/>
    <property type="molecule type" value="Genomic_DNA"/>
</dbReference>
<feature type="coiled-coil region" evidence="1">
    <location>
        <begin position="12"/>
        <end position="39"/>
    </location>
</feature>
<proteinExistence type="predicted"/>
<evidence type="ECO:0000256" key="1">
    <source>
        <dbReference type="SAM" id="Coils"/>
    </source>
</evidence>